<dbReference type="AlphaFoldDB" id="A0A0C1JGV2"/>
<reference evidence="1 2" key="1">
    <citation type="journal article" date="2014" name="Mol. Biol. Evol.">
        <title>Massive expansion of Ubiquitination-related gene families within the Chlamydiae.</title>
        <authorList>
            <person name="Domman D."/>
            <person name="Collingro A."/>
            <person name="Lagkouvardos I."/>
            <person name="Gehre L."/>
            <person name="Weinmaier T."/>
            <person name="Rattei T."/>
            <person name="Subtil A."/>
            <person name="Horn M."/>
        </authorList>
    </citation>
    <scope>NUCLEOTIDE SEQUENCE [LARGE SCALE GENOMIC DNA]</scope>
    <source>
        <strain evidence="1 2">EI2</strain>
    </source>
</reference>
<dbReference type="NCBIfam" id="TIGR02683">
    <property type="entry name" value="upstrm_HI1419"/>
    <property type="match status" value="1"/>
</dbReference>
<organism evidence="1 2">
    <name type="scientific">Candidatus Protochlamydia amoebophila</name>
    <dbReference type="NCBI Taxonomy" id="362787"/>
    <lineage>
        <taxon>Bacteria</taxon>
        <taxon>Pseudomonadati</taxon>
        <taxon>Chlamydiota</taxon>
        <taxon>Chlamydiia</taxon>
        <taxon>Parachlamydiales</taxon>
        <taxon>Parachlamydiaceae</taxon>
        <taxon>Candidatus Protochlamydia</taxon>
    </lineage>
</organism>
<dbReference type="PANTHER" id="PTHR41791">
    <property type="entry name" value="SSL7039 PROTEIN"/>
    <property type="match status" value="1"/>
</dbReference>
<accession>A0A0C1JGV2</accession>
<evidence type="ECO:0000313" key="1">
    <source>
        <dbReference type="EMBL" id="KIC70690.1"/>
    </source>
</evidence>
<dbReference type="InterPro" id="IPR014056">
    <property type="entry name" value="TypeIITA-like_toxin_pred"/>
</dbReference>
<dbReference type="PIRSF" id="PIRSF028744">
    <property type="entry name" value="Addict_mod_HI1419"/>
    <property type="match status" value="1"/>
</dbReference>
<evidence type="ECO:0000313" key="2">
    <source>
        <dbReference type="Proteomes" id="UP000031465"/>
    </source>
</evidence>
<proteinExistence type="predicted"/>
<protein>
    <recommendedName>
        <fullName evidence="3">Addiction module killer protein</fullName>
    </recommendedName>
</protein>
<evidence type="ECO:0008006" key="3">
    <source>
        <dbReference type="Google" id="ProtNLM"/>
    </source>
</evidence>
<comment type="caution">
    <text evidence="1">The sequence shown here is derived from an EMBL/GenBank/DDBJ whole genome shotgun (WGS) entry which is preliminary data.</text>
</comment>
<dbReference type="EMBL" id="JSAN01000156">
    <property type="protein sequence ID" value="KIC70690.1"/>
    <property type="molecule type" value="Genomic_DNA"/>
</dbReference>
<name>A0A0C1JGV2_9BACT</name>
<gene>
    <name evidence="1" type="ORF">DB44_GN00030</name>
</gene>
<dbReference type="Proteomes" id="UP000031465">
    <property type="component" value="Unassembled WGS sequence"/>
</dbReference>
<dbReference type="PATRIC" id="fig|362787.3.peg.2109"/>
<sequence length="128" mass="14942">MYLNYCILKDTISYMEEIDIEIYETANGKRPFEIWIKEIKEIHTRAKILTRLDRLKFGNFGDCKTLQKGVHELRIHYGPGIRIYYGKIGNKVILLLCGGDKGSQDKDIAKAMEYLKDYQSRELGYGKK</sequence>
<dbReference type="PANTHER" id="PTHR41791:SF1">
    <property type="entry name" value="SSL7039 PROTEIN"/>
    <property type="match status" value="1"/>
</dbReference>